<organism evidence="2 3">
    <name type="scientific">Curvularia clavata</name>
    <dbReference type="NCBI Taxonomy" id="95742"/>
    <lineage>
        <taxon>Eukaryota</taxon>
        <taxon>Fungi</taxon>
        <taxon>Dikarya</taxon>
        <taxon>Ascomycota</taxon>
        <taxon>Pezizomycotina</taxon>
        <taxon>Dothideomycetes</taxon>
        <taxon>Pleosporomycetidae</taxon>
        <taxon>Pleosporales</taxon>
        <taxon>Pleosporineae</taxon>
        <taxon>Pleosporaceae</taxon>
        <taxon>Curvularia</taxon>
    </lineage>
</organism>
<feature type="compositionally biased region" description="Polar residues" evidence="1">
    <location>
        <begin position="1"/>
        <end position="10"/>
    </location>
</feature>
<evidence type="ECO:0000256" key="1">
    <source>
        <dbReference type="SAM" id="MobiDB-lite"/>
    </source>
</evidence>
<feature type="compositionally biased region" description="Basic and acidic residues" evidence="1">
    <location>
        <begin position="12"/>
        <end position="24"/>
    </location>
</feature>
<evidence type="ECO:0000313" key="3">
    <source>
        <dbReference type="Proteomes" id="UP001056012"/>
    </source>
</evidence>
<proteinExistence type="predicted"/>
<feature type="compositionally biased region" description="Basic and acidic residues" evidence="1">
    <location>
        <begin position="118"/>
        <end position="129"/>
    </location>
</feature>
<accession>A0A9Q8ZD08</accession>
<dbReference type="EMBL" id="CP089279">
    <property type="protein sequence ID" value="USP80996.1"/>
    <property type="molecule type" value="Genomic_DNA"/>
</dbReference>
<dbReference type="AlphaFoldDB" id="A0A9Q8ZD08"/>
<reference evidence="2" key="1">
    <citation type="submission" date="2021-12" db="EMBL/GenBank/DDBJ databases">
        <title>Curvularia clavata genome.</title>
        <authorList>
            <person name="Cao Y."/>
        </authorList>
    </citation>
    <scope>NUCLEOTIDE SEQUENCE</scope>
    <source>
        <strain evidence="2">Yc1106</strain>
    </source>
</reference>
<dbReference type="OrthoDB" id="5305306at2759"/>
<dbReference type="VEuPathDB" id="FungiDB:yc1106_08270"/>
<evidence type="ECO:0000313" key="2">
    <source>
        <dbReference type="EMBL" id="USP80996.1"/>
    </source>
</evidence>
<sequence>MSSSAKSTSGEKAPEKLSHLDLSLDKGLATSPPFKGSGATFHGNKGWNTHASRDDAGTCSSPVGPESLDFSSLIITNEDDLPQIGSVERYIHPFQRGPTQLGEGQSYAAPGRNFVSHQRQESSYSDKRGSGISRAPTTWLSRDAQINQDFLLIRNSMRRLFKNSEVAKWKLSDYVAHREAMNKSRTKILARQARQQGAPSYSVFISEAAEAFLRRCGLNGNFKEVGNFGRVLGEPTIWCRDWQNGKDEVTPWPSVAEMRWEGDDRAKTGVGRFLPLPREEGPPGLTWSQLPVVEQYPMDEVCKIPTMEDVYLPVDYYIEPEYEYLWSKELEYDMEDLLAS</sequence>
<keyword evidence="3" id="KW-1185">Reference proteome</keyword>
<gene>
    <name evidence="2" type="ORF">yc1106_08270</name>
</gene>
<dbReference type="Proteomes" id="UP001056012">
    <property type="component" value="Chromosome 6"/>
</dbReference>
<feature type="region of interest" description="Disordered" evidence="1">
    <location>
        <begin position="1"/>
        <end position="63"/>
    </location>
</feature>
<protein>
    <submittedName>
        <fullName evidence="2">Uncharacterized protein</fullName>
    </submittedName>
</protein>
<name>A0A9Q8ZD08_CURCL</name>
<feature type="region of interest" description="Disordered" evidence="1">
    <location>
        <begin position="114"/>
        <end position="136"/>
    </location>
</feature>